<reference evidence="1" key="1">
    <citation type="submission" date="2023-04" db="EMBL/GenBank/DDBJ databases">
        <title>Ambrosiozyma monospora NBRC 1965.</title>
        <authorList>
            <person name="Ichikawa N."/>
            <person name="Sato H."/>
            <person name="Tonouchi N."/>
        </authorList>
    </citation>
    <scope>NUCLEOTIDE SEQUENCE</scope>
    <source>
        <strain evidence="1">NBRC 1965</strain>
    </source>
</reference>
<sequence>MTIIVRIIRTKRRGSIKTKAYTEEIATLYERLLDPVSNTDEVIRCLKENFYPIISFQLILRNHKYISPYLIIQDMNELDELLFRTNAFSYAEHKDLVQVLVSVNSEGTKMEDTSYGDVFKKKNEFKCGKFGNKAADCHSK</sequence>
<dbReference type="Proteomes" id="UP001165063">
    <property type="component" value="Unassembled WGS sequence"/>
</dbReference>
<dbReference type="EMBL" id="BSXU01003103">
    <property type="protein sequence ID" value="GMG39691.1"/>
    <property type="molecule type" value="Genomic_DNA"/>
</dbReference>
<evidence type="ECO:0000313" key="1">
    <source>
        <dbReference type="EMBL" id="GMG39691.1"/>
    </source>
</evidence>
<accession>A0A9W7DGZ7</accession>
<keyword evidence="2" id="KW-1185">Reference proteome</keyword>
<organism evidence="1 2">
    <name type="scientific">Ambrosiozyma monospora</name>
    <name type="common">Yeast</name>
    <name type="synonym">Endomycopsis monosporus</name>
    <dbReference type="NCBI Taxonomy" id="43982"/>
    <lineage>
        <taxon>Eukaryota</taxon>
        <taxon>Fungi</taxon>
        <taxon>Dikarya</taxon>
        <taxon>Ascomycota</taxon>
        <taxon>Saccharomycotina</taxon>
        <taxon>Pichiomycetes</taxon>
        <taxon>Pichiales</taxon>
        <taxon>Pichiaceae</taxon>
        <taxon>Ambrosiozyma</taxon>
    </lineage>
</organism>
<dbReference type="AlphaFoldDB" id="A0A9W7DGZ7"/>
<proteinExistence type="predicted"/>
<comment type="caution">
    <text evidence="1">The sequence shown here is derived from an EMBL/GenBank/DDBJ whole genome shotgun (WGS) entry which is preliminary data.</text>
</comment>
<evidence type="ECO:0000313" key="2">
    <source>
        <dbReference type="Proteomes" id="UP001165063"/>
    </source>
</evidence>
<gene>
    <name evidence="1" type="ORF">Amon01_000554400</name>
</gene>
<name>A0A9W7DGZ7_AMBMO</name>
<protein>
    <submittedName>
        <fullName evidence="1">Unnamed protein product</fullName>
    </submittedName>
</protein>